<organism evidence="2 3">
    <name type="scientific">Candidatus Colwellbacteria bacterium RIFCSPHIGHO2_12_FULL_44_17</name>
    <dbReference type="NCBI Taxonomy" id="1797689"/>
    <lineage>
        <taxon>Bacteria</taxon>
        <taxon>Candidatus Colwelliibacteriota</taxon>
    </lineage>
</organism>
<dbReference type="Proteomes" id="UP000178515">
    <property type="component" value="Unassembled WGS sequence"/>
</dbReference>
<sequence>MKILSKSKREVLLIIVFIFVVILSYFIFFEFQAQPLENTKSNVDPWNNQSSGVGREIYSEIFDPSIKLDLESDRYTAVFENIRTMVKIPVIYPQTLPNGYGLYEIEVHRAEEASDFLGQTFIKYRESEKEFVLSGTANLSDPEGGETVELENGSFIGIFQRFENGKEIYSSAWFVDESGSAYQYYRYQYSLYTSGLTRLEFLELANLVFDKAKIQ</sequence>
<dbReference type="EMBL" id="MHIX01000044">
    <property type="protein sequence ID" value="OGY58451.1"/>
    <property type="molecule type" value="Genomic_DNA"/>
</dbReference>
<dbReference type="AlphaFoldDB" id="A0A1G1Z1D6"/>
<accession>A0A1G1Z1D6</accession>
<comment type="caution">
    <text evidence="2">The sequence shown here is derived from an EMBL/GenBank/DDBJ whole genome shotgun (WGS) entry which is preliminary data.</text>
</comment>
<keyword evidence="1" id="KW-0812">Transmembrane</keyword>
<evidence type="ECO:0000256" key="1">
    <source>
        <dbReference type="SAM" id="Phobius"/>
    </source>
</evidence>
<keyword evidence="1" id="KW-1133">Transmembrane helix</keyword>
<evidence type="ECO:0000313" key="2">
    <source>
        <dbReference type="EMBL" id="OGY58451.1"/>
    </source>
</evidence>
<feature type="transmembrane region" description="Helical" evidence="1">
    <location>
        <begin position="12"/>
        <end position="31"/>
    </location>
</feature>
<proteinExistence type="predicted"/>
<protein>
    <submittedName>
        <fullName evidence="2">Uncharacterized protein</fullName>
    </submittedName>
</protein>
<name>A0A1G1Z1D6_9BACT</name>
<keyword evidence="1" id="KW-0472">Membrane</keyword>
<reference evidence="2 3" key="1">
    <citation type="journal article" date="2016" name="Nat. Commun.">
        <title>Thousands of microbial genomes shed light on interconnected biogeochemical processes in an aquifer system.</title>
        <authorList>
            <person name="Anantharaman K."/>
            <person name="Brown C.T."/>
            <person name="Hug L.A."/>
            <person name="Sharon I."/>
            <person name="Castelle C.J."/>
            <person name="Probst A.J."/>
            <person name="Thomas B.C."/>
            <person name="Singh A."/>
            <person name="Wilkins M.J."/>
            <person name="Karaoz U."/>
            <person name="Brodie E.L."/>
            <person name="Williams K.H."/>
            <person name="Hubbard S.S."/>
            <person name="Banfield J.F."/>
        </authorList>
    </citation>
    <scope>NUCLEOTIDE SEQUENCE [LARGE SCALE GENOMIC DNA]</scope>
</reference>
<gene>
    <name evidence="2" type="ORF">A3F24_00660</name>
</gene>
<evidence type="ECO:0000313" key="3">
    <source>
        <dbReference type="Proteomes" id="UP000178515"/>
    </source>
</evidence>